<dbReference type="Proteomes" id="UP001589896">
    <property type="component" value="Unassembled WGS sequence"/>
</dbReference>
<dbReference type="PANTHER" id="PTHR43798">
    <property type="entry name" value="MONOACYLGLYCEROL LIPASE"/>
    <property type="match status" value="1"/>
</dbReference>
<dbReference type="EMBL" id="JBHLTG010000006">
    <property type="protein sequence ID" value="MFC0680631.1"/>
    <property type="molecule type" value="Genomic_DNA"/>
</dbReference>
<dbReference type="InterPro" id="IPR000073">
    <property type="entry name" value="AB_hydrolase_1"/>
</dbReference>
<sequence length="288" mass="31418">MRTSRGEVHAMVGGSGPPVLLLHGYPQSSMMWRDAATLLAKRCTVVATDLAGYGRSFRPAPTADHRAHDKRTMGGDQLETMQALGFDRFSVAGHDRGGRVAYRMALDHPAHVARLAVLDIVPTAEVYRLNGTLFGRFYWHWSFLAQPAPLPERLIGGDRDAFFDLHVRAGMGLGATEGRYPAEIMLGYRQALDDPGLVEGMCEDYRAGAGADREADEADAAAGARIDCPVLVLWAGRGSLPRVYPDVLEVWRAWARNVRGEPIDAAHFLVEDQPEQVAARLASFVAGP</sequence>
<dbReference type="Gene3D" id="3.40.50.1820">
    <property type="entry name" value="alpha/beta hydrolase"/>
    <property type="match status" value="1"/>
</dbReference>
<dbReference type="Pfam" id="PF00561">
    <property type="entry name" value="Abhydrolase_1"/>
    <property type="match status" value="1"/>
</dbReference>
<comment type="caution">
    <text evidence="2">The sequence shown here is derived from an EMBL/GenBank/DDBJ whole genome shotgun (WGS) entry which is preliminary data.</text>
</comment>
<dbReference type="GO" id="GO:0016787">
    <property type="term" value="F:hydrolase activity"/>
    <property type="evidence" value="ECO:0007669"/>
    <property type="project" value="UniProtKB-KW"/>
</dbReference>
<keyword evidence="3" id="KW-1185">Reference proteome</keyword>
<dbReference type="PANTHER" id="PTHR43798:SF33">
    <property type="entry name" value="HYDROLASE, PUTATIVE (AFU_ORTHOLOGUE AFUA_2G14860)-RELATED"/>
    <property type="match status" value="1"/>
</dbReference>
<evidence type="ECO:0000259" key="1">
    <source>
        <dbReference type="Pfam" id="PF00561"/>
    </source>
</evidence>
<dbReference type="InterPro" id="IPR000639">
    <property type="entry name" value="Epox_hydrolase-like"/>
</dbReference>
<dbReference type="InterPro" id="IPR029058">
    <property type="entry name" value="AB_hydrolase_fold"/>
</dbReference>
<organism evidence="2 3">
    <name type="scientific">Lysobacter korlensis</name>
    <dbReference type="NCBI Taxonomy" id="553636"/>
    <lineage>
        <taxon>Bacteria</taxon>
        <taxon>Pseudomonadati</taxon>
        <taxon>Pseudomonadota</taxon>
        <taxon>Gammaproteobacteria</taxon>
        <taxon>Lysobacterales</taxon>
        <taxon>Lysobacteraceae</taxon>
        <taxon>Lysobacter</taxon>
    </lineage>
</organism>
<dbReference type="InterPro" id="IPR050266">
    <property type="entry name" value="AB_hydrolase_sf"/>
</dbReference>
<reference evidence="2 3" key="1">
    <citation type="submission" date="2024-09" db="EMBL/GenBank/DDBJ databases">
        <authorList>
            <person name="Sun Q."/>
            <person name="Mori K."/>
        </authorList>
    </citation>
    <scope>NUCLEOTIDE SEQUENCE [LARGE SCALE GENOMIC DNA]</scope>
    <source>
        <strain evidence="2 3">KCTC 23076</strain>
    </source>
</reference>
<feature type="domain" description="AB hydrolase-1" evidence="1">
    <location>
        <begin position="17"/>
        <end position="271"/>
    </location>
</feature>
<proteinExistence type="predicted"/>
<dbReference type="SUPFAM" id="SSF53474">
    <property type="entry name" value="alpha/beta-Hydrolases"/>
    <property type="match status" value="1"/>
</dbReference>
<dbReference type="PRINTS" id="PR00111">
    <property type="entry name" value="ABHYDROLASE"/>
</dbReference>
<evidence type="ECO:0000313" key="2">
    <source>
        <dbReference type="EMBL" id="MFC0680631.1"/>
    </source>
</evidence>
<evidence type="ECO:0000313" key="3">
    <source>
        <dbReference type="Proteomes" id="UP001589896"/>
    </source>
</evidence>
<name>A0ABV6RUI1_9GAMM</name>
<dbReference type="RefSeq" id="WP_386672550.1">
    <property type="nucleotide sequence ID" value="NZ_JBHLTG010000006.1"/>
</dbReference>
<gene>
    <name evidence="2" type="ORF">ACFFGH_22605</name>
</gene>
<accession>A0ABV6RUI1</accession>
<protein>
    <submittedName>
        <fullName evidence="2">Alpha/beta fold hydrolase</fullName>
    </submittedName>
</protein>
<keyword evidence="2" id="KW-0378">Hydrolase</keyword>
<dbReference type="PRINTS" id="PR00412">
    <property type="entry name" value="EPOXHYDRLASE"/>
</dbReference>